<evidence type="ECO:0000259" key="1">
    <source>
        <dbReference type="Pfam" id="PF04326"/>
    </source>
</evidence>
<reference evidence="2" key="1">
    <citation type="submission" date="2020-10" db="EMBL/GenBank/DDBJ databases">
        <authorList>
            <person name="Gilroy R."/>
        </authorList>
    </citation>
    <scope>NUCLEOTIDE SEQUENCE</scope>
    <source>
        <strain evidence="2">G3-8215</strain>
    </source>
</reference>
<dbReference type="EMBL" id="JADILV010000047">
    <property type="protein sequence ID" value="MBO8483867.1"/>
    <property type="molecule type" value="Genomic_DNA"/>
</dbReference>
<accession>A0A940DRT4</accession>
<gene>
    <name evidence="2" type="ORF">IAB75_07120</name>
</gene>
<dbReference type="Gene3D" id="3.30.950.30">
    <property type="entry name" value="Schlafen, AAA domain"/>
    <property type="match status" value="1"/>
</dbReference>
<dbReference type="AlphaFoldDB" id="A0A940DRT4"/>
<dbReference type="Proteomes" id="UP000725002">
    <property type="component" value="Unassembled WGS sequence"/>
</dbReference>
<dbReference type="PANTHER" id="PTHR30595:SF6">
    <property type="entry name" value="SCHLAFEN ALBA-2 DOMAIN-CONTAINING PROTEIN"/>
    <property type="match status" value="1"/>
</dbReference>
<evidence type="ECO:0000313" key="3">
    <source>
        <dbReference type="Proteomes" id="UP000725002"/>
    </source>
</evidence>
<comment type="caution">
    <text evidence="2">The sequence shown here is derived from an EMBL/GenBank/DDBJ whole genome shotgun (WGS) entry which is preliminary data.</text>
</comment>
<name>A0A940DRT4_9BACT</name>
<reference evidence="2" key="2">
    <citation type="journal article" date="2021" name="PeerJ">
        <title>Extensive microbial diversity within the chicken gut microbiome revealed by metagenomics and culture.</title>
        <authorList>
            <person name="Gilroy R."/>
            <person name="Ravi A."/>
            <person name="Getino M."/>
            <person name="Pursley I."/>
            <person name="Horton D.L."/>
            <person name="Alikhan N.F."/>
            <person name="Baker D."/>
            <person name="Gharbi K."/>
            <person name="Hall N."/>
            <person name="Watson M."/>
            <person name="Adriaenssens E.M."/>
            <person name="Foster-Nyarko E."/>
            <person name="Jarju S."/>
            <person name="Secka A."/>
            <person name="Antonio M."/>
            <person name="Oren A."/>
            <person name="Chaudhuri R.R."/>
            <person name="La Ragione R."/>
            <person name="Hildebrand F."/>
            <person name="Pallen M.J."/>
        </authorList>
    </citation>
    <scope>NUCLEOTIDE SEQUENCE</scope>
    <source>
        <strain evidence="2">G3-8215</strain>
    </source>
</reference>
<dbReference type="PANTHER" id="PTHR30595">
    <property type="entry name" value="GLPR-RELATED TRANSCRIPTIONAL REPRESSOR"/>
    <property type="match status" value="1"/>
</dbReference>
<dbReference type="InterPro" id="IPR007421">
    <property type="entry name" value="Schlafen_AlbA_2_dom"/>
</dbReference>
<evidence type="ECO:0000313" key="2">
    <source>
        <dbReference type="EMBL" id="MBO8483867.1"/>
    </source>
</evidence>
<feature type="domain" description="Schlafen AlbA-2" evidence="1">
    <location>
        <begin position="21"/>
        <end position="145"/>
    </location>
</feature>
<dbReference type="InterPro" id="IPR038461">
    <property type="entry name" value="Schlafen_AlbA_2_dom_sf"/>
</dbReference>
<dbReference type="Gene3D" id="3.30.565.60">
    <property type="match status" value="1"/>
</dbReference>
<dbReference type="InterPro" id="IPR038475">
    <property type="entry name" value="RecG_C_sf"/>
</dbReference>
<dbReference type="Pfam" id="PF13749">
    <property type="entry name" value="HATPase_c_4"/>
    <property type="match status" value="1"/>
</dbReference>
<sequence length="556" mass="63729">MDKNAKFSTLLDEQIASIQKENRYIEFKSNYQNPDKLGQYISALSNGACLDGKDFGYLYFGVQDETLEIVGTSFDPSKEKAQGNQSLELYLRVMVSPKIDFTIDDFTYLKNGEPLHIVVFRIPAAVSQPTCYKQKSWIRVDSHTTDLAPYTDWIRKIYNSKTDWTAQIIEDATIEDLDKDAIQSAREGYRQRFPDFAEALQAWSDTTFLDKAGLTQDGKITRAAMLLVGKPEKAYKLGHIAQMNWKCFQDGEIIGQLFTIPFLKTTTELMLKIRNYRIKIYPHNSLIPAEIWKYDTRSILEGLHNCIAHQDYTKDERIIVAEDKDKLTFENAGCFYEGDYEQYILGEKTPKSYRNPFLVKAMLNVKMIDSQGFGIHNLYMRQKERYLPMPDYEGTDESHVIMHLPGSVIDVNYSTTLMENSDISLTEAVLLDMVQKGKPLSDSATSALRKKKLIEGRKPKFYIAKALAQRTDRKVEYSQHKGLDSKSCESLLIDSLKDHGELTRQEIDRLLWPVLSDQLDDTQKKAKIGNLLTKLRIKGILSNITTGNNSVWSIRQ</sequence>
<dbReference type="Pfam" id="PF04326">
    <property type="entry name" value="SLFN_AlbA_2"/>
    <property type="match status" value="1"/>
</dbReference>
<organism evidence="2 3">
    <name type="scientific">Candidatus Cryptobacteroides avicola</name>
    <dbReference type="NCBI Taxonomy" id="2840757"/>
    <lineage>
        <taxon>Bacteria</taxon>
        <taxon>Pseudomonadati</taxon>
        <taxon>Bacteroidota</taxon>
        <taxon>Bacteroidia</taxon>
        <taxon>Bacteroidales</taxon>
        <taxon>Candidatus Cryptobacteroides</taxon>
    </lineage>
</organism>
<proteinExistence type="predicted"/>
<dbReference type="Gene3D" id="6.10.10.130">
    <property type="match status" value="1"/>
</dbReference>
<protein>
    <submittedName>
        <fullName evidence="2">DNA binding domain-containing protein</fullName>
    </submittedName>
</protein>